<gene>
    <name evidence="1" type="ORF">F9B85_06680</name>
</gene>
<keyword evidence="1" id="KW-0282">Flagellum</keyword>
<dbReference type="AlphaFoldDB" id="A0A6I0ESS3"/>
<accession>A0A6I0ESS3</accession>
<protein>
    <submittedName>
        <fullName evidence="1">Flagellar protein FliS</fullName>
    </submittedName>
</protein>
<evidence type="ECO:0000313" key="2">
    <source>
        <dbReference type="Proteomes" id="UP000468766"/>
    </source>
</evidence>
<sequence>MTATPQELILLLYQGAIKFMNQAIHNTKEKNYAEANQANKRAQDIFGELMSTLYPPSHKLGSIMNILKMKPEFISQGNSFIPLIKHNYKTKKP</sequence>
<dbReference type="EMBL" id="WBXO01000004">
    <property type="protein sequence ID" value="KAB2952948.1"/>
    <property type="molecule type" value="Genomic_DNA"/>
</dbReference>
<name>A0A6I0ESS3_9FIRM</name>
<organism evidence="1 2">
    <name type="scientific">Heliorestis acidaminivorans</name>
    <dbReference type="NCBI Taxonomy" id="553427"/>
    <lineage>
        <taxon>Bacteria</taxon>
        <taxon>Bacillati</taxon>
        <taxon>Bacillota</taxon>
        <taxon>Clostridia</taxon>
        <taxon>Eubacteriales</taxon>
        <taxon>Heliobacteriaceae</taxon>
        <taxon>Heliorestis</taxon>
    </lineage>
</organism>
<dbReference type="OrthoDB" id="1524959at2"/>
<dbReference type="InterPro" id="IPR003713">
    <property type="entry name" value="FliS"/>
</dbReference>
<evidence type="ECO:0000313" key="1">
    <source>
        <dbReference type="EMBL" id="KAB2952948.1"/>
    </source>
</evidence>
<dbReference type="GO" id="GO:0044780">
    <property type="term" value="P:bacterial-type flagellum assembly"/>
    <property type="evidence" value="ECO:0007669"/>
    <property type="project" value="InterPro"/>
</dbReference>
<dbReference type="Proteomes" id="UP000468766">
    <property type="component" value="Unassembled WGS sequence"/>
</dbReference>
<reference evidence="1 2" key="1">
    <citation type="submission" date="2019-10" db="EMBL/GenBank/DDBJ databases">
        <title>Whole-genome sequence of the extremophile Heliorestis acidaminivorans DSM 24790.</title>
        <authorList>
            <person name="Kyndt J.A."/>
            <person name="Meyer T.E."/>
        </authorList>
    </citation>
    <scope>NUCLEOTIDE SEQUENCE [LARGE SCALE GENOMIC DNA]</scope>
    <source>
        <strain evidence="1 2">DSM 24790</strain>
    </source>
</reference>
<dbReference type="RefSeq" id="WP_151619607.1">
    <property type="nucleotide sequence ID" value="NZ_WBXO01000004.1"/>
</dbReference>
<keyword evidence="1" id="KW-0969">Cilium</keyword>
<keyword evidence="2" id="KW-1185">Reference proteome</keyword>
<keyword evidence="1" id="KW-0966">Cell projection</keyword>
<dbReference type="InterPro" id="IPR036584">
    <property type="entry name" value="FliS_sf"/>
</dbReference>
<dbReference type="Gene3D" id="1.20.120.340">
    <property type="entry name" value="Flagellar protein FliS"/>
    <property type="match status" value="1"/>
</dbReference>
<proteinExistence type="predicted"/>
<comment type="caution">
    <text evidence="1">The sequence shown here is derived from an EMBL/GenBank/DDBJ whole genome shotgun (WGS) entry which is preliminary data.</text>
</comment>
<dbReference type="SUPFAM" id="SSF101116">
    <property type="entry name" value="Flagellar export chaperone FliS"/>
    <property type="match status" value="1"/>
</dbReference>
<dbReference type="Pfam" id="PF02561">
    <property type="entry name" value="FliS"/>
    <property type="match status" value="1"/>
</dbReference>